<comment type="similarity">
    <text evidence="1 6">Belongs to the glycosyltransferase 37 family.</text>
</comment>
<evidence type="ECO:0000256" key="2">
    <source>
        <dbReference type="ARBA" id="ARBA00022676"/>
    </source>
</evidence>
<dbReference type="EMBL" id="CAUYUE010000015">
    <property type="protein sequence ID" value="CAK0786745.1"/>
    <property type="molecule type" value="Genomic_DNA"/>
</dbReference>
<evidence type="ECO:0000256" key="3">
    <source>
        <dbReference type="ARBA" id="ARBA00022679"/>
    </source>
</evidence>
<reference evidence="7 8" key="1">
    <citation type="submission" date="2023-10" db="EMBL/GenBank/DDBJ databases">
        <authorList>
            <person name="Maclean D."/>
            <person name="Macfadyen A."/>
        </authorList>
    </citation>
    <scope>NUCLEOTIDE SEQUENCE [LARGE SCALE GENOMIC DNA]</scope>
</reference>
<dbReference type="GO" id="GO:0008107">
    <property type="term" value="F:galactoside 2-alpha-L-fucosyltransferase activity"/>
    <property type="evidence" value="ECO:0007669"/>
    <property type="project" value="InterPro"/>
</dbReference>
<dbReference type="GO" id="GO:0071555">
    <property type="term" value="P:cell wall organization"/>
    <property type="evidence" value="ECO:0007669"/>
    <property type="project" value="UniProtKB-UniRule"/>
</dbReference>
<dbReference type="Pfam" id="PF03254">
    <property type="entry name" value="XG_FTase"/>
    <property type="match status" value="1"/>
</dbReference>
<dbReference type="Gene3D" id="3.40.50.11350">
    <property type="match status" value="1"/>
</dbReference>
<dbReference type="PANTHER" id="PTHR31889">
    <property type="entry name" value="FUCOSYLTRANSFERASE 2-RELATED"/>
    <property type="match status" value="1"/>
</dbReference>
<gene>
    <name evidence="7" type="ORF">CVIRNUC_009959</name>
</gene>
<keyword evidence="3 6" id="KW-0808">Transferase</keyword>
<keyword evidence="2 6" id="KW-0328">Glycosyltransferase</keyword>
<dbReference type="PANTHER" id="PTHR31889:SF2">
    <property type="entry name" value="FUCOSYLTRANSFERASE 3"/>
    <property type="match status" value="1"/>
</dbReference>
<accession>A0AAV1IJW2</accession>
<comment type="caution">
    <text evidence="7">The sequence shown here is derived from an EMBL/GenBank/DDBJ whole genome shotgun (WGS) entry which is preliminary data.</text>
</comment>
<dbReference type="GO" id="GO:0042546">
    <property type="term" value="P:cell wall biogenesis"/>
    <property type="evidence" value="ECO:0007669"/>
    <property type="project" value="InterPro"/>
</dbReference>
<keyword evidence="6" id="KW-0333">Golgi apparatus</keyword>
<keyword evidence="8" id="KW-1185">Reference proteome</keyword>
<dbReference type="GO" id="GO:0009969">
    <property type="term" value="P:xyloglucan biosynthetic process"/>
    <property type="evidence" value="ECO:0007669"/>
    <property type="project" value="TreeGrafter"/>
</dbReference>
<comment type="function">
    <text evidence="6">May be involved in cell wall biosynthesis.</text>
</comment>
<evidence type="ECO:0000256" key="5">
    <source>
        <dbReference type="ARBA" id="ARBA00023316"/>
    </source>
</evidence>
<evidence type="ECO:0000313" key="8">
    <source>
        <dbReference type="Proteomes" id="UP001314263"/>
    </source>
</evidence>
<dbReference type="EC" id="2.4.1.-" evidence="6"/>
<proteinExistence type="inferred from homology"/>
<name>A0AAV1IJW2_9CHLO</name>
<dbReference type="AlphaFoldDB" id="A0AAV1IJW2"/>
<comment type="subcellular location">
    <subcellularLocation>
        <location evidence="6">Golgi apparatus</location>
        <location evidence="6">Golgi stack membrane</location>
        <topology evidence="6">Single-pass type II membrane protein</topology>
    </subcellularLocation>
</comment>
<sequence>MSKRAGRPIRTSDCCRGVLLSVLHITCCQATRETYILQDDIGLTTSISRWHQSPELKSKHSSESVHSPPGAVAKVRAQQRLRHAEWQARMQPLDGRLRGYREQHLECTRGDSMPGPYVVMRIEDKAAGIGNELPGIITGLFLALLLERCLFVDFPFYNRHFAHELDFSWAHHAERLLHFGHDANATEHQPQRVPFGYDAIGETWLFKDLRKTFGQSYGVELFTDLDYKVALAQSNPYHKEFFARLFPTREVFAALAPFVLQLAPEYEREVQAFMGKRFRLYSIGIQIRRRKCNGDRHDLSCELRPSIEAYCQVAKSIQMTMGLHNDDVAFFLAADEPATYLQVAQILGEQHVIWTENGIAPTGLHSARGEFADVWNDAQNPGTVQSALIDMALLSHCDDLVVTMASSFGYVAAAWGGFPPVYMVYGEHTSSQNPYWYRAISSEPCFWQAKNMLRQVDARYSNRFRSNPFWMQYTQCHNDWS</sequence>
<evidence type="ECO:0000256" key="6">
    <source>
        <dbReference type="RuleBase" id="RU367004"/>
    </source>
</evidence>
<keyword evidence="4" id="KW-0325">Glycoprotein</keyword>
<keyword evidence="5 6" id="KW-0961">Cell wall biogenesis/degradation</keyword>
<evidence type="ECO:0000256" key="4">
    <source>
        <dbReference type="ARBA" id="ARBA00023180"/>
    </source>
</evidence>
<dbReference type="GO" id="GO:0032580">
    <property type="term" value="C:Golgi cisterna membrane"/>
    <property type="evidence" value="ECO:0007669"/>
    <property type="project" value="UniProtKB-SubCell"/>
</dbReference>
<protein>
    <recommendedName>
        <fullName evidence="6">Fucosyltransferase</fullName>
        <ecNumber evidence="6">2.4.1.-</ecNumber>
    </recommendedName>
</protein>
<dbReference type="InterPro" id="IPR004938">
    <property type="entry name" value="XG_FTase"/>
</dbReference>
<evidence type="ECO:0000313" key="7">
    <source>
        <dbReference type="EMBL" id="CAK0786745.1"/>
    </source>
</evidence>
<evidence type="ECO:0000256" key="1">
    <source>
        <dbReference type="ARBA" id="ARBA00010481"/>
    </source>
</evidence>
<organism evidence="7 8">
    <name type="scientific">Coccomyxa viridis</name>
    <dbReference type="NCBI Taxonomy" id="1274662"/>
    <lineage>
        <taxon>Eukaryota</taxon>
        <taxon>Viridiplantae</taxon>
        <taxon>Chlorophyta</taxon>
        <taxon>core chlorophytes</taxon>
        <taxon>Trebouxiophyceae</taxon>
        <taxon>Trebouxiophyceae incertae sedis</taxon>
        <taxon>Coccomyxaceae</taxon>
        <taxon>Coccomyxa</taxon>
    </lineage>
</organism>
<dbReference type="Proteomes" id="UP001314263">
    <property type="component" value="Unassembled WGS sequence"/>
</dbReference>